<dbReference type="RefSeq" id="WP_081774436.1">
    <property type="nucleotide sequence ID" value="NZ_JASBZX010000003.1"/>
</dbReference>
<evidence type="ECO:0000256" key="1">
    <source>
        <dbReference type="ARBA" id="ARBA00006067"/>
    </source>
</evidence>
<dbReference type="STRING" id="28115.HQ47_07385"/>
<dbReference type="OrthoDB" id="1014296at2"/>
<dbReference type="Pfam" id="PF19190">
    <property type="entry name" value="BACON_2"/>
    <property type="match status" value="1"/>
</dbReference>
<dbReference type="eggNOG" id="ENOG50332NM">
    <property type="taxonomic scope" value="Bacteria"/>
</dbReference>
<feature type="domain" description="BACON" evidence="6">
    <location>
        <begin position="57"/>
        <end position="106"/>
    </location>
</feature>
<evidence type="ECO:0000256" key="5">
    <source>
        <dbReference type="SAM" id="SignalP"/>
    </source>
</evidence>
<sequence>MKKTLLFLIMLLTAFFTYSCSSDDTEEPTLSLSEYELSFPKTASEKTITVTTNQSEWVFVANADWVKLTRSGNSLVVKVLENMTAQGREADIMVVAGVGKTIHLKQEASAVNIVPIPDRIDVDQWGGKYQFDVETNVKDWKVTTEADWLKVTKRSYKSVVELEVSENKNDASRTAKIYISDMAGKGIKEFVVKQNGVMSYILPCLQPGASMGDVKRFEENRRSYLSIDWGTFGEKEVTFKTKSRVFPAITYLFFKGSLSSVNLKAENPEDLTKPEMERALIDDGFEKEVSGDNVAYTKSVEADGKPFVIAARIEKEKARAVFVIIPRQPVPMPTFKELPYTLTGFGKNKTEDVFAYEKEHGGEYNKDESNLENEKTNFLYFDVKNTPDLVARSYYIDKVEGKPTTLSETGSYYTKQSLVFYEVFGQAYLTEEFRDLAKREGYQYLGLKGLNEDWHYFENKTKKFVMVVRWVKYKDMDMPVVDLHFFALKEKTSGGKDTPGMQKAEKKLLKCRSAKSLFN</sequence>
<dbReference type="InterPro" id="IPR024361">
    <property type="entry name" value="BACON"/>
</dbReference>
<comment type="caution">
    <text evidence="8">The sequence shown here is derived from an EMBL/GenBank/DDBJ whole genome shotgun (WGS) entry which is preliminary data.</text>
</comment>
<keyword evidence="5" id="KW-0732">Signal</keyword>
<dbReference type="Pfam" id="PF13004">
    <property type="entry name" value="BACON"/>
    <property type="match status" value="1"/>
</dbReference>
<name>A0A0A2EA35_9PORP</name>
<dbReference type="Proteomes" id="UP000030103">
    <property type="component" value="Unassembled WGS sequence"/>
</dbReference>
<reference evidence="8 9" key="1">
    <citation type="submission" date="2014-09" db="EMBL/GenBank/DDBJ databases">
        <title>Draft Genome Sequence of Porphyromonas macacae COT-192_OH2859.</title>
        <authorList>
            <person name="Wallis C."/>
            <person name="Deusch O."/>
            <person name="O'Flynn C."/>
            <person name="Davis I."/>
            <person name="Horsfall A."/>
            <person name="Kirkwood N."/>
            <person name="Harris S."/>
            <person name="Eisen J.A."/>
            <person name="Coil D.A."/>
            <person name="Darling A.E."/>
            <person name="Jospin G."/>
            <person name="Alexiev A."/>
        </authorList>
    </citation>
    <scope>NUCLEOTIDE SEQUENCE [LARGE SCALE GENOMIC DNA]</scope>
    <source>
        <strain evidence="9">COT-192 OH2859</strain>
    </source>
</reference>
<organism evidence="8 9">
    <name type="scientific">Porphyromonas macacae</name>
    <dbReference type="NCBI Taxonomy" id="28115"/>
    <lineage>
        <taxon>Bacteria</taxon>
        <taxon>Pseudomonadati</taxon>
        <taxon>Bacteroidota</taxon>
        <taxon>Bacteroidia</taxon>
        <taxon>Bacteroidales</taxon>
        <taxon>Porphyromonadaceae</taxon>
        <taxon>Porphyromonas</taxon>
    </lineage>
</organism>
<feature type="chain" id="PRO_5001986178" description="BACON domain-containing protein" evidence="5">
    <location>
        <begin position="22"/>
        <end position="519"/>
    </location>
</feature>
<evidence type="ECO:0000313" key="8">
    <source>
        <dbReference type="EMBL" id="KGN73299.1"/>
    </source>
</evidence>
<evidence type="ECO:0000256" key="2">
    <source>
        <dbReference type="ARBA" id="ARBA00022670"/>
    </source>
</evidence>
<protein>
    <recommendedName>
        <fullName evidence="6 7">BACON domain-containing protein</fullName>
    </recommendedName>
</protein>
<accession>A0A0A2EA35</accession>
<dbReference type="Gene3D" id="2.60.40.10">
    <property type="entry name" value="Immunoglobulins"/>
    <property type="match status" value="2"/>
</dbReference>
<keyword evidence="2" id="KW-0645">Protease</keyword>
<evidence type="ECO:0000259" key="7">
    <source>
        <dbReference type="Pfam" id="PF19190"/>
    </source>
</evidence>
<dbReference type="InterPro" id="IPR013783">
    <property type="entry name" value="Ig-like_fold"/>
</dbReference>
<dbReference type="PROSITE" id="PS51257">
    <property type="entry name" value="PROKAR_LIPOPROTEIN"/>
    <property type="match status" value="1"/>
</dbReference>
<gene>
    <name evidence="8" type="ORF">HQ47_07385</name>
</gene>
<dbReference type="CDD" id="cd14948">
    <property type="entry name" value="BACON"/>
    <property type="match status" value="2"/>
</dbReference>
<comment type="similarity">
    <text evidence="1">Belongs to the peptidase C25 family.</text>
</comment>
<keyword evidence="4" id="KW-0843">Virulence</keyword>
<keyword evidence="9" id="KW-1185">Reference proteome</keyword>
<evidence type="ECO:0000256" key="4">
    <source>
        <dbReference type="ARBA" id="ARBA00023026"/>
    </source>
</evidence>
<feature type="domain" description="BACON" evidence="7">
    <location>
        <begin position="122"/>
        <end position="180"/>
    </location>
</feature>
<keyword evidence="3" id="KW-0378">Hydrolase</keyword>
<evidence type="ECO:0000256" key="3">
    <source>
        <dbReference type="ARBA" id="ARBA00022807"/>
    </source>
</evidence>
<evidence type="ECO:0000313" key="9">
    <source>
        <dbReference type="Proteomes" id="UP000030103"/>
    </source>
</evidence>
<proteinExistence type="inferred from homology"/>
<feature type="signal peptide" evidence="5">
    <location>
        <begin position="1"/>
        <end position="21"/>
    </location>
</feature>
<evidence type="ECO:0000259" key="6">
    <source>
        <dbReference type="Pfam" id="PF13004"/>
    </source>
</evidence>
<dbReference type="GO" id="GO:0006508">
    <property type="term" value="P:proteolysis"/>
    <property type="evidence" value="ECO:0007669"/>
    <property type="project" value="UniProtKB-KW"/>
</dbReference>
<keyword evidence="3" id="KW-0788">Thiol protease</keyword>
<dbReference type="AlphaFoldDB" id="A0A0A2EA35"/>
<dbReference type="GO" id="GO:0008234">
    <property type="term" value="F:cysteine-type peptidase activity"/>
    <property type="evidence" value="ECO:0007669"/>
    <property type="project" value="UniProtKB-KW"/>
</dbReference>
<dbReference type="EMBL" id="JRFA01000023">
    <property type="protein sequence ID" value="KGN73299.1"/>
    <property type="molecule type" value="Genomic_DNA"/>
</dbReference>